<reference evidence="1" key="2">
    <citation type="submission" date="2021-04" db="EMBL/GenBank/DDBJ databases">
        <authorList>
            <person name="Gilroy R."/>
        </authorList>
    </citation>
    <scope>NUCLEOTIDE SEQUENCE</scope>
    <source>
        <strain evidence="1">ChiHjej12B11-24981</strain>
    </source>
</reference>
<proteinExistence type="predicted"/>
<dbReference type="AlphaFoldDB" id="A0A9D2CWB5"/>
<dbReference type="Gene3D" id="3.90.550.10">
    <property type="entry name" value="Spore Coat Polysaccharide Biosynthesis Protein SpsA, Chain A"/>
    <property type="match status" value="1"/>
</dbReference>
<comment type="caution">
    <text evidence="1">The sequence shown here is derived from an EMBL/GenBank/DDBJ whole genome shotgun (WGS) entry which is preliminary data.</text>
</comment>
<evidence type="ECO:0000313" key="1">
    <source>
        <dbReference type="EMBL" id="HIZ00742.1"/>
    </source>
</evidence>
<dbReference type="InterPro" id="IPR029044">
    <property type="entry name" value="Nucleotide-diphossugar_trans"/>
</dbReference>
<name>A0A9D2CWB5_9BACE</name>
<sequence>MKQPALVDVSVLILFFNRPAQLEAVFRQVKLARPARLFLYQDGPRGPHDMPGIEACRRVVDDVDWECDVRRNYQEKNYGCDPSEYMAQKWAFSLSDKCIVLEDDDVPAVSFFQFCKELLDRYEHDTRVSMIAGFNTEEVTPGVSADYFFATTFSIWGWASWKRVVDTWDEHYTFLDDPEAMCRLKELIAARKYRKDFLYMCRRHRENKKAYYETIFQASVFLGSGLSIVPTRNMVNNLGAVADSTHFAGSAQTMPRGYRRIFTMKRHEVDFPLKHPRYVVENTAYKERVYRIMGWRHPWIKVARSFEELFLNLRYGNFKLIAQAVRRRVDKWLRRDRHW</sequence>
<dbReference type="EMBL" id="DXCK01000008">
    <property type="protein sequence ID" value="HIZ00742.1"/>
    <property type="molecule type" value="Genomic_DNA"/>
</dbReference>
<protein>
    <submittedName>
        <fullName evidence="1">Hemolysin activation protein</fullName>
    </submittedName>
</protein>
<dbReference type="Proteomes" id="UP000824023">
    <property type="component" value="Unassembled WGS sequence"/>
</dbReference>
<reference evidence="1" key="1">
    <citation type="journal article" date="2021" name="PeerJ">
        <title>Extensive microbial diversity within the chicken gut microbiome revealed by metagenomics and culture.</title>
        <authorList>
            <person name="Gilroy R."/>
            <person name="Ravi A."/>
            <person name="Getino M."/>
            <person name="Pursley I."/>
            <person name="Horton D.L."/>
            <person name="Alikhan N.F."/>
            <person name="Baker D."/>
            <person name="Gharbi K."/>
            <person name="Hall N."/>
            <person name="Watson M."/>
            <person name="Adriaenssens E.M."/>
            <person name="Foster-Nyarko E."/>
            <person name="Jarju S."/>
            <person name="Secka A."/>
            <person name="Antonio M."/>
            <person name="Oren A."/>
            <person name="Chaudhuri R.R."/>
            <person name="La Ragione R."/>
            <person name="Hildebrand F."/>
            <person name="Pallen M.J."/>
        </authorList>
    </citation>
    <scope>NUCLEOTIDE SEQUENCE</scope>
    <source>
        <strain evidence="1">ChiHjej12B11-24981</strain>
    </source>
</reference>
<accession>A0A9D2CWB5</accession>
<gene>
    <name evidence="1" type="ORF">H9819_00615</name>
</gene>
<evidence type="ECO:0000313" key="2">
    <source>
        <dbReference type="Proteomes" id="UP000824023"/>
    </source>
</evidence>
<dbReference type="SUPFAM" id="SSF53448">
    <property type="entry name" value="Nucleotide-diphospho-sugar transferases"/>
    <property type="match status" value="1"/>
</dbReference>
<organism evidence="1 2">
    <name type="scientific">Candidatus Bacteroides merdipullorum</name>
    <dbReference type="NCBI Taxonomy" id="2838474"/>
    <lineage>
        <taxon>Bacteria</taxon>
        <taxon>Pseudomonadati</taxon>
        <taxon>Bacteroidota</taxon>
        <taxon>Bacteroidia</taxon>
        <taxon>Bacteroidales</taxon>
        <taxon>Bacteroidaceae</taxon>
        <taxon>Bacteroides</taxon>
    </lineage>
</organism>